<sequence length="145" mass="16254">MKSILYLDTNLKRFIDSHRKGHNPRTLPSPLCRASSSSFARASPTATATAQPFVQLNKKIIGLKKKKRLNKSISISSGVVVELGFNQNVKSERKSYGPNSPRIKLSKEKRGKAGYVYGSFFVHPRRNEEKATMDSAERRSCPSEK</sequence>
<accession>A0ABD1MMK2</accession>
<keyword evidence="2" id="KW-1185">Reference proteome</keyword>
<organism evidence="1 2">
    <name type="scientific">Flemingia macrophylla</name>
    <dbReference type="NCBI Taxonomy" id="520843"/>
    <lineage>
        <taxon>Eukaryota</taxon>
        <taxon>Viridiplantae</taxon>
        <taxon>Streptophyta</taxon>
        <taxon>Embryophyta</taxon>
        <taxon>Tracheophyta</taxon>
        <taxon>Spermatophyta</taxon>
        <taxon>Magnoliopsida</taxon>
        <taxon>eudicotyledons</taxon>
        <taxon>Gunneridae</taxon>
        <taxon>Pentapetalae</taxon>
        <taxon>rosids</taxon>
        <taxon>fabids</taxon>
        <taxon>Fabales</taxon>
        <taxon>Fabaceae</taxon>
        <taxon>Papilionoideae</taxon>
        <taxon>50 kb inversion clade</taxon>
        <taxon>NPAAA clade</taxon>
        <taxon>indigoferoid/millettioid clade</taxon>
        <taxon>Phaseoleae</taxon>
        <taxon>Flemingia</taxon>
    </lineage>
</organism>
<dbReference type="AlphaFoldDB" id="A0ABD1MMK2"/>
<gene>
    <name evidence="1" type="ORF">Fmac_010736</name>
</gene>
<name>A0ABD1MMK2_9FABA</name>
<comment type="caution">
    <text evidence="1">The sequence shown here is derived from an EMBL/GenBank/DDBJ whole genome shotgun (WGS) entry which is preliminary data.</text>
</comment>
<dbReference type="EMBL" id="JBGMDY010000004">
    <property type="protein sequence ID" value="KAL2336290.1"/>
    <property type="molecule type" value="Genomic_DNA"/>
</dbReference>
<reference evidence="1 2" key="1">
    <citation type="submission" date="2024-08" db="EMBL/GenBank/DDBJ databases">
        <title>Insights into the chromosomal genome structure of Flemingia macrophylla.</title>
        <authorList>
            <person name="Ding Y."/>
            <person name="Zhao Y."/>
            <person name="Bi W."/>
            <person name="Wu M."/>
            <person name="Zhao G."/>
            <person name="Gong Y."/>
            <person name="Li W."/>
            <person name="Zhang P."/>
        </authorList>
    </citation>
    <scope>NUCLEOTIDE SEQUENCE [LARGE SCALE GENOMIC DNA]</scope>
    <source>
        <strain evidence="1">DYQJB</strain>
        <tissue evidence="1">Leaf</tissue>
    </source>
</reference>
<protein>
    <submittedName>
        <fullName evidence="1">Uncharacterized protein</fullName>
    </submittedName>
</protein>
<proteinExistence type="predicted"/>
<dbReference type="Proteomes" id="UP001603857">
    <property type="component" value="Unassembled WGS sequence"/>
</dbReference>
<evidence type="ECO:0000313" key="1">
    <source>
        <dbReference type="EMBL" id="KAL2336290.1"/>
    </source>
</evidence>
<evidence type="ECO:0000313" key="2">
    <source>
        <dbReference type="Proteomes" id="UP001603857"/>
    </source>
</evidence>